<comment type="function">
    <text evidence="5">Plays an important role in meiotic recombination and associated DNA double-strand break repair.</text>
</comment>
<dbReference type="GO" id="GO:0051321">
    <property type="term" value="P:meiotic cell cycle"/>
    <property type="evidence" value="ECO:0007669"/>
    <property type="project" value="UniProtKB-KW"/>
</dbReference>
<keyword evidence="1" id="KW-0597">Phosphoprotein</keyword>
<organism evidence="9 10">
    <name type="scientific">Austrofundulus limnaeus</name>
    <name type="common">Annual killifish</name>
    <dbReference type="NCBI Taxonomy" id="52670"/>
    <lineage>
        <taxon>Eukaryota</taxon>
        <taxon>Metazoa</taxon>
        <taxon>Chordata</taxon>
        <taxon>Craniata</taxon>
        <taxon>Vertebrata</taxon>
        <taxon>Euteleostomi</taxon>
        <taxon>Actinopterygii</taxon>
        <taxon>Neopterygii</taxon>
        <taxon>Teleostei</taxon>
        <taxon>Neoteleostei</taxon>
        <taxon>Acanthomorphata</taxon>
        <taxon>Ovalentaria</taxon>
        <taxon>Atherinomorphae</taxon>
        <taxon>Cyprinodontiformes</taxon>
        <taxon>Rivulidae</taxon>
        <taxon>Austrofundulus</taxon>
    </lineage>
</organism>
<dbReference type="GO" id="GO:0005524">
    <property type="term" value="F:ATP binding"/>
    <property type="evidence" value="ECO:0007669"/>
    <property type="project" value="InterPro"/>
</dbReference>
<dbReference type="Pfam" id="PF26063">
    <property type="entry name" value="MCMDC2_N"/>
    <property type="match status" value="1"/>
</dbReference>
<dbReference type="InterPro" id="IPR041562">
    <property type="entry name" value="MCM_lid"/>
</dbReference>
<dbReference type="STRING" id="52670.A0A2I4AQI0"/>
<dbReference type="InterPro" id="IPR031327">
    <property type="entry name" value="MCM"/>
</dbReference>
<dbReference type="PANTHER" id="PTHR11630">
    <property type="entry name" value="DNA REPLICATION LICENSING FACTOR MCM FAMILY MEMBER"/>
    <property type="match status" value="1"/>
</dbReference>
<proteinExistence type="predicted"/>
<reference evidence="10" key="1">
    <citation type="submission" date="2025-08" db="UniProtKB">
        <authorList>
            <consortium name="RefSeq"/>
        </authorList>
    </citation>
    <scope>IDENTIFICATION</scope>
    <source>
        <strain evidence="10">Quisiro</strain>
        <tissue evidence="10">Liver</tissue>
    </source>
</reference>
<dbReference type="InterPro" id="IPR027417">
    <property type="entry name" value="P-loop_NTPase"/>
</dbReference>
<evidence type="ECO:0000256" key="6">
    <source>
        <dbReference type="ARBA" id="ARBA00067689"/>
    </source>
</evidence>
<evidence type="ECO:0000256" key="5">
    <source>
        <dbReference type="ARBA" id="ARBA00059210"/>
    </source>
</evidence>
<evidence type="ECO:0000259" key="7">
    <source>
        <dbReference type="Pfam" id="PF17855"/>
    </source>
</evidence>
<dbReference type="CTD" id="157777"/>
<feature type="domain" description="MCM AAA-lid" evidence="7">
    <location>
        <begin position="540"/>
        <end position="618"/>
    </location>
</feature>
<dbReference type="FunFam" id="3.40.50.300:FF:001155">
    <property type="entry name" value="minichromosome maintenance domain-containing protein 2"/>
    <property type="match status" value="1"/>
</dbReference>
<dbReference type="GeneID" id="106513456"/>
<dbReference type="AlphaFoldDB" id="A0A2I4AQI0"/>
<evidence type="ECO:0000256" key="4">
    <source>
        <dbReference type="ARBA" id="ARBA00023254"/>
    </source>
</evidence>
<name>A0A2I4AQI0_AUSLI</name>
<evidence type="ECO:0000259" key="8">
    <source>
        <dbReference type="Pfam" id="PF26063"/>
    </source>
</evidence>
<sequence length="678" mass="75264">MTELFTLKESVLFYLDRSGGLQKLVDDCKLLNDPQQVDAVYRFKISVNPSDLIELDPVLGHCVLHDPLRATVLFQSVCFLAIKTLSLTEKIQTASQVNVTLIFTNLPPFPEYTLDLCSFPRVYGPMRPVSMEGVVIAMTRITKYTQGARFLCTNDDCPCSTGFHHIRVHAPGATESATVRNDFICMICSSQLKEDVKFRVLGDKQLVELIHVEALDVLRGHRHGSFRYQSVTLFLRDELCNSVRIGRLYKVIGIPALVHQWPNMTWSVEANSIQLWEPKDCPEVSPRFQQLLNWTASSPWRFSAIVAHCFGLDLAPPALYNTLKLGLLLSLVQTRTDADDSFHSLDVLVVTSDALILDRLMTFSLSLARRGIRHQASGEMFTSLSRDEHGAGTANIHAGSALLATGGICMLGDLGCYKKDKLDHIQSVLESHSVSVFIPGKKYGEDADQQLSFPVQCSFWGLTHSSQCSGRTDSAVLGTAELGPIPAQFAEAFGLVIQCGDRVGEQAVHAQSVHTLQQAMQPGTQPYPSHWEFSTQDYKELVAHCQNLQVELSPEAEKLIHGYYMASRRARTQSQGVKISLASIKLLLSLAEAHCKLCLRTRVLEEDAVVAVLLCENSVTLKHGASALIIPPDAVFPCDMGDMEGLQRRDMILDELHQNILRFIYTYAPGADTYIAEE</sequence>
<keyword evidence="9" id="KW-1185">Reference proteome</keyword>
<accession>A0A2I4AQI0</accession>
<evidence type="ECO:0000313" key="10">
    <source>
        <dbReference type="RefSeq" id="XP_013857743.1"/>
    </source>
</evidence>
<gene>
    <name evidence="10" type="primary">mcmdc2</name>
</gene>
<protein>
    <recommendedName>
        <fullName evidence="6">Minichromosome maintenance domain-containing protein 2</fullName>
    </recommendedName>
</protein>
<keyword evidence="2" id="KW-0227">DNA damage</keyword>
<dbReference type="InParanoid" id="A0A2I4AQI0"/>
<keyword evidence="4" id="KW-0469">Meiosis</keyword>
<dbReference type="Proteomes" id="UP000192220">
    <property type="component" value="Unplaced"/>
</dbReference>
<feature type="domain" description="MCMDC2 N-terminal" evidence="8">
    <location>
        <begin position="7"/>
        <end position="106"/>
    </location>
</feature>
<dbReference type="OrthoDB" id="2015372at2759"/>
<dbReference type="RefSeq" id="XP_013857743.1">
    <property type="nucleotide sequence ID" value="XM_014002289.1"/>
</dbReference>
<evidence type="ECO:0000313" key="9">
    <source>
        <dbReference type="Proteomes" id="UP000192220"/>
    </source>
</evidence>
<evidence type="ECO:0000256" key="2">
    <source>
        <dbReference type="ARBA" id="ARBA00022763"/>
    </source>
</evidence>
<dbReference type="GO" id="GO:0005634">
    <property type="term" value="C:nucleus"/>
    <property type="evidence" value="ECO:0007669"/>
    <property type="project" value="TreeGrafter"/>
</dbReference>
<evidence type="ECO:0000256" key="3">
    <source>
        <dbReference type="ARBA" id="ARBA00023204"/>
    </source>
</evidence>
<dbReference type="GO" id="GO:0000727">
    <property type="term" value="P:double-strand break repair via break-induced replication"/>
    <property type="evidence" value="ECO:0007669"/>
    <property type="project" value="TreeGrafter"/>
</dbReference>
<dbReference type="KEGG" id="alim:106513456"/>
<dbReference type="Pfam" id="PF17855">
    <property type="entry name" value="MCM_lid"/>
    <property type="match status" value="1"/>
</dbReference>
<dbReference type="GO" id="GO:0017116">
    <property type="term" value="F:single-stranded DNA helicase activity"/>
    <property type="evidence" value="ECO:0007669"/>
    <property type="project" value="TreeGrafter"/>
</dbReference>
<dbReference type="InterPro" id="IPR058769">
    <property type="entry name" value="MCMDC2_N"/>
</dbReference>
<keyword evidence="3" id="KW-0234">DNA repair</keyword>
<evidence type="ECO:0000256" key="1">
    <source>
        <dbReference type="ARBA" id="ARBA00022553"/>
    </source>
</evidence>
<dbReference type="Gene3D" id="3.40.50.300">
    <property type="entry name" value="P-loop containing nucleotide triphosphate hydrolases"/>
    <property type="match status" value="1"/>
</dbReference>
<dbReference type="GO" id="GO:0003677">
    <property type="term" value="F:DNA binding"/>
    <property type="evidence" value="ECO:0007669"/>
    <property type="project" value="InterPro"/>
</dbReference>
<dbReference type="PANTHER" id="PTHR11630:SF75">
    <property type="entry name" value="MINICHROMOSOME MAINTENANCE DOMAIN-CONTAINING PROTEIN 2"/>
    <property type="match status" value="1"/>
</dbReference>